<name>A0A444Q197_9MICO</name>
<dbReference type="AlphaFoldDB" id="A0A444Q197"/>
<sequence length="370" mass="39356">MTTTNTFDGGVDAAHDDDVARFAAAVRSHLDDLPPDEVEELVDGLEADLIEQREDSGEPLGDAREYADELRAAAGLPPRDSRRPDDEWFGGFKRMWRNGSAWVQERRGNAAVAAVLDFLVTLRPAWWVLRGWVVFAIVFMFGALGPLPTELTGWLLLAGVVVVSVQWGRGRWLPWAWLRIAKTVVSVVAILALPGLVAEASFRAGIGASYAYDEIEVAPQELSANGAQVTNVFAYDCAGAPLVGVQLFDQDGHPLAVGSGGSDDWLIAYDEGVETALVPNPDTNPGSGWNVFPLFHARFGDGDVVPDPATFETPAPPFDAVQPLAGGHETCATEKDGESGSQPAPVVPESPSPESPSPAPASTPSAPVEP</sequence>
<accession>A0A444Q197</accession>
<keyword evidence="2" id="KW-0472">Membrane</keyword>
<feature type="transmembrane region" description="Helical" evidence="2">
    <location>
        <begin position="151"/>
        <end position="168"/>
    </location>
</feature>
<keyword evidence="4" id="KW-1185">Reference proteome</keyword>
<comment type="caution">
    <text evidence="3">The sequence shown here is derived from an EMBL/GenBank/DDBJ whole genome shotgun (WGS) entry which is preliminary data.</text>
</comment>
<feature type="transmembrane region" description="Helical" evidence="2">
    <location>
        <begin position="127"/>
        <end position="145"/>
    </location>
</feature>
<feature type="compositionally biased region" description="Pro residues" evidence="1">
    <location>
        <begin position="345"/>
        <end position="370"/>
    </location>
</feature>
<feature type="region of interest" description="Disordered" evidence="1">
    <location>
        <begin position="323"/>
        <end position="370"/>
    </location>
</feature>
<protein>
    <submittedName>
        <fullName evidence="3">Uncharacterized protein</fullName>
    </submittedName>
</protein>
<keyword evidence="2" id="KW-0812">Transmembrane</keyword>
<reference evidence="3 4" key="1">
    <citation type="submission" date="2018-12" db="EMBL/GenBank/DDBJ databases">
        <authorList>
            <person name="Li F."/>
        </authorList>
    </citation>
    <scope>NUCLEOTIDE SEQUENCE [LARGE SCALE GENOMIC DNA]</scope>
    <source>
        <strain evidence="3 4">8H24J-4-2</strain>
    </source>
</reference>
<dbReference type="OrthoDB" id="5185521at2"/>
<dbReference type="Proteomes" id="UP000288603">
    <property type="component" value="Unassembled WGS sequence"/>
</dbReference>
<proteinExistence type="predicted"/>
<dbReference type="RefSeq" id="WP_128500253.1">
    <property type="nucleotide sequence ID" value="NZ_RZNC01000009.1"/>
</dbReference>
<gene>
    <name evidence="3" type="ORF">ELQ92_15660</name>
</gene>
<keyword evidence="2" id="KW-1133">Transmembrane helix</keyword>
<organism evidence="3 4">
    <name type="scientific">Labedella populi</name>
    <dbReference type="NCBI Taxonomy" id="2498850"/>
    <lineage>
        <taxon>Bacteria</taxon>
        <taxon>Bacillati</taxon>
        <taxon>Actinomycetota</taxon>
        <taxon>Actinomycetes</taxon>
        <taxon>Micrococcales</taxon>
        <taxon>Microbacteriaceae</taxon>
        <taxon>Labedella</taxon>
    </lineage>
</organism>
<evidence type="ECO:0000256" key="2">
    <source>
        <dbReference type="SAM" id="Phobius"/>
    </source>
</evidence>
<feature type="transmembrane region" description="Helical" evidence="2">
    <location>
        <begin position="180"/>
        <end position="198"/>
    </location>
</feature>
<dbReference type="EMBL" id="RZNC01000009">
    <property type="protein sequence ID" value="RWZ55060.1"/>
    <property type="molecule type" value="Genomic_DNA"/>
</dbReference>
<evidence type="ECO:0000313" key="3">
    <source>
        <dbReference type="EMBL" id="RWZ55060.1"/>
    </source>
</evidence>
<evidence type="ECO:0000256" key="1">
    <source>
        <dbReference type="SAM" id="MobiDB-lite"/>
    </source>
</evidence>
<evidence type="ECO:0000313" key="4">
    <source>
        <dbReference type="Proteomes" id="UP000288603"/>
    </source>
</evidence>